<protein>
    <submittedName>
        <fullName evidence="2">Uncharacterized protein</fullName>
    </submittedName>
</protein>
<proteinExistence type="predicted"/>
<gene>
    <name evidence="2" type="ORF">EFK07_03350</name>
</gene>
<comment type="caution">
    <text evidence="2">The sequence shown here is derived from an EMBL/GenBank/DDBJ whole genome shotgun (WGS) entry which is preliminary data.</text>
</comment>
<evidence type="ECO:0000313" key="3">
    <source>
        <dbReference type="Proteomes" id="UP000278162"/>
    </source>
</evidence>
<accession>A0A3M8TSM1</accession>
<name>A0A3M8TSM1_PSEPU</name>
<evidence type="ECO:0000313" key="2">
    <source>
        <dbReference type="EMBL" id="RNF93802.1"/>
    </source>
</evidence>
<organism evidence="2 3">
    <name type="scientific">Pseudomonas putida</name>
    <name type="common">Arthrobacter siderocapsulatus</name>
    <dbReference type="NCBI Taxonomy" id="303"/>
    <lineage>
        <taxon>Bacteria</taxon>
        <taxon>Pseudomonadati</taxon>
        <taxon>Pseudomonadota</taxon>
        <taxon>Gammaproteobacteria</taxon>
        <taxon>Pseudomonadales</taxon>
        <taxon>Pseudomonadaceae</taxon>
        <taxon>Pseudomonas</taxon>
    </lineage>
</organism>
<feature type="region of interest" description="Disordered" evidence="1">
    <location>
        <begin position="40"/>
        <end position="70"/>
    </location>
</feature>
<dbReference type="Proteomes" id="UP000278162">
    <property type="component" value="Unassembled WGS sequence"/>
</dbReference>
<dbReference type="EMBL" id="RJAI01000003">
    <property type="protein sequence ID" value="RNF93802.1"/>
    <property type="molecule type" value="Genomic_DNA"/>
</dbReference>
<evidence type="ECO:0000256" key="1">
    <source>
        <dbReference type="SAM" id="MobiDB-lite"/>
    </source>
</evidence>
<reference evidence="2 3" key="1">
    <citation type="submission" date="2018-10" db="EMBL/GenBank/DDBJ databases">
        <title>An outbreak of IMP-63 producing strain in France.</title>
        <authorList>
            <person name="Bour M."/>
            <person name="Liapis E."/>
            <person name="Plesiat P."/>
        </authorList>
    </citation>
    <scope>NUCLEOTIDE SEQUENCE [LARGE SCALE GENOMIC DNA]</scope>
    <source>
        <strain evidence="2 3">12917</strain>
    </source>
</reference>
<dbReference type="AlphaFoldDB" id="A0A3M8TSM1"/>
<sequence>MGAALAAWSKSHDWTKDSGQFIPHAATWLNGKRWEDELPVAGTARPGSFNNLPQHTDDMYQESQDGRANF</sequence>